<keyword evidence="2" id="KW-1185">Reference proteome</keyword>
<proteinExistence type="predicted"/>
<sequence length="382" mass="43530">MASKIEIEKYNFDQSLLAFERKSNAPEIICRVVQSFLKGLQQNSIVFYGDQTIKIAEIACGPGNRTIGYFKGIDFQPGYDIRATDINATFTGENGFNFSSCKGSEDTNAASILGKNEKNLGLTVKAYLQAITTQSMPLKTFSIKRGNAFLENPLHLLVSRSDDIQSERSTFSLVNIFHCLYYVFNEKEPEEAFQRFFHSLKHDILADNGVALFCHSTLKPNSHIALEYKYAFQSIHDIHPTTQEYEKYSLDHIIEKNCQQNNLPCYKVEFLTKVHFTQALFDQQDIIRDIYRYDELDENAIDDIHRLLFIARRSPMELYKDKSDIGLNHLLDTVQAIVRNDGGILEHNALQVVLSQNASQQQKQAVMNMAEAKTKLVDSKVA</sequence>
<dbReference type="Proteomes" id="UP000009022">
    <property type="component" value="Unassembled WGS sequence"/>
</dbReference>
<accession>B3RXA5</accession>
<dbReference type="GeneID" id="6753486"/>
<dbReference type="Gene3D" id="3.40.50.150">
    <property type="entry name" value="Vaccinia Virus protein VP39"/>
    <property type="match status" value="1"/>
</dbReference>
<dbReference type="CTD" id="6753486"/>
<dbReference type="KEGG" id="tad:TRIADDRAFT_56140"/>
<dbReference type="EMBL" id="DS985245">
    <property type="protein sequence ID" value="EDV24383.1"/>
    <property type="molecule type" value="Genomic_DNA"/>
</dbReference>
<name>B3RXA5_TRIAD</name>
<evidence type="ECO:0000313" key="2">
    <source>
        <dbReference type="Proteomes" id="UP000009022"/>
    </source>
</evidence>
<reference evidence="1 2" key="1">
    <citation type="journal article" date="2008" name="Nature">
        <title>The Trichoplax genome and the nature of placozoans.</title>
        <authorList>
            <person name="Srivastava M."/>
            <person name="Begovic E."/>
            <person name="Chapman J."/>
            <person name="Putnam N.H."/>
            <person name="Hellsten U."/>
            <person name="Kawashima T."/>
            <person name="Kuo A."/>
            <person name="Mitros T."/>
            <person name="Salamov A."/>
            <person name="Carpenter M.L."/>
            <person name="Signorovitch A.Y."/>
            <person name="Moreno M.A."/>
            <person name="Kamm K."/>
            <person name="Grimwood J."/>
            <person name="Schmutz J."/>
            <person name="Shapiro H."/>
            <person name="Grigoriev I.V."/>
            <person name="Buss L.W."/>
            <person name="Schierwater B."/>
            <person name="Dellaporta S.L."/>
            <person name="Rokhsar D.S."/>
        </authorList>
    </citation>
    <scope>NUCLEOTIDE SEQUENCE [LARGE SCALE GENOMIC DNA]</scope>
    <source>
        <strain evidence="1 2">Grell-BS-1999</strain>
    </source>
</reference>
<evidence type="ECO:0000313" key="1">
    <source>
        <dbReference type="EMBL" id="EDV24383.1"/>
    </source>
</evidence>
<dbReference type="AlphaFoldDB" id="B3RXA5"/>
<dbReference type="PhylomeDB" id="B3RXA5"/>
<dbReference type="InParanoid" id="B3RXA5"/>
<dbReference type="HOGENOM" id="CLU_748704_0_0_1"/>
<organism evidence="1 2">
    <name type="scientific">Trichoplax adhaerens</name>
    <name type="common">Trichoplax reptans</name>
    <dbReference type="NCBI Taxonomy" id="10228"/>
    <lineage>
        <taxon>Eukaryota</taxon>
        <taxon>Metazoa</taxon>
        <taxon>Placozoa</taxon>
        <taxon>Uniplacotomia</taxon>
        <taxon>Trichoplacea</taxon>
        <taxon>Trichoplacidae</taxon>
        <taxon>Trichoplax</taxon>
    </lineage>
</organism>
<dbReference type="SUPFAM" id="SSF53335">
    <property type="entry name" value="S-adenosyl-L-methionine-dependent methyltransferases"/>
    <property type="match status" value="1"/>
</dbReference>
<evidence type="ECO:0008006" key="3">
    <source>
        <dbReference type="Google" id="ProtNLM"/>
    </source>
</evidence>
<dbReference type="RefSeq" id="XP_002112273.1">
    <property type="nucleotide sequence ID" value="XM_002112237.1"/>
</dbReference>
<gene>
    <name evidence="1" type="ORF">TRIADDRAFT_56140</name>
</gene>
<dbReference type="InterPro" id="IPR029063">
    <property type="entry name" value="SAM-dependent_MTases_sf"/>
</dbReference>
<protein>
    <recommendedName>
        <fullName evidence="3">Methyltransferase domain-containing protein</fullName>
    </recommendedName>
</protein>